<dbReference type="AlphaFoldDB" id="A0A126QLW7"/>
<dbReference type="Proteomes" id="UP000055611">
    <property type="component" value="Chromosome"/>
</dbReference>
<gene>
    <name evidence="2" type="ORF">AWY79_07220</name>
    <name evidence="3" type="ORF">EDC59_101309</name>
</gene>
<dbReference type="CDD" id="cd00143">
    <property type="entry name" value="PP2Cc"/>
    <property type="match status" value="1"/>
</dbReference>
<dbReference type="InterPro" id="IPR036457">
    <property type="entry name" value="PPM-type-like_dom_sf"/>
</dbReference>
<dbReference type="Gene3D" id="3.60.40.10">
    <property type="entry name" value="PPM-type phosphatase domain"/>
    <property type="match status" value="1"/>
</dbReference>
<name>A0A126QLW7_9BACT</name>
<dbReference type="PROSITE" id="PS51746">
    <property type="entry name" value="PPM_2"/>
    <property type="match status" value="1"/>
</dbReference>
<dbReference type="RefSeq" id="WP_066802007.1">
    <property type="nucleotide sequence ID" value="NZ_SOBK01000001.1"/>
</dbReference>
<dbReference type="EMBL" id="CP014206">
    <property type="protein sequence ID" value="AMK10914.1"/>
    <property type="molecule type" value="Genomic_DNA"/>
</dbReference>
<dbReference type="EMBL" id="SOBK01000001">
    <property type="protein sequence ID" value="TDT91906.1"/>
    <property type="molecule type" value="Genomic_DNA"/>
</dbReference>
<sequence length="261" mass="29741">MFSWLKQTRPLTADFGSMTDRGGREENQDHFFPAVDEGDIRPVFVVADGLGGHGLGRTAARLASELMGRRLSRLDSCTPDAFKEVVAETHRAIVNYEKDERSDQDMKTTCVFLALREGRAYWGSVGDSRLYMFRDGRVLRRTKDHSVVQLLVDTGEIAEAEAKHHPDRNKVYQVLGGSEEPRPFLQVEGEEYREGDAFLLCSDGFWEFFDEDAFGEILLREKEMPARELLERVFKRVRESAGERGPNFDNLTAQLIKVMQS</sequence>
<evidence type="ECO:0000313" key="2">
    <source>
        <dbReference type="EMBL" id="AMK10914.1"/>
    </source>
</evidence>
<keyword evidence="4" id="KW-1185">Reference proteome</keyword>
<protein>
    <submittedName>
        <fullName evidence="3">Serine/threonine protein phosphatase PrpC</fullName>
    </submittedName>
</protein>
<dbReference type="Pfam" id="PF13672">
    <property type="entry name" value="PP2C_2"/>
    <property type="match status" value="1"/>
</dbReference>
<accession>A0A126QLW7</accession>
<dbReference type="SMART" id="SM00332">
    <property type="entry name" value="PP2Cc"/>
    <property type="match status" value="1"/>
</dbReference>
<dbReference type="SMART" id="SM00331">
    <property type="entry name" value="PP2C_SIG"/>
    <property type="match status" value="1"/>
</dbReference>
<dbReference type="Proteomes" id="UP000295506">
    <property type="component" value="Unassembled WGS sequence"/>
</dbReference>
<reference evidence="3 5" key="2">
    <citation type="submission" date="2019-03" db="EMBL/GenBank/DDBJ databases">
        <title>Genomic Encyclopedia of Type Strains, Phase IV (KMG-IV): sequencing the most valuable type-strain genomes for metagenomic binning, comparative biology and taxonomic classification.</title>
        <authorList>
            <person name="Goeker M."/>
        </authorList>
    </citation>
    <scope>NUCLEOTIDE SEQUENCE [LARGE SCALE GENOMIC DNA]</scope>
    <source>
        <strain evidence="3 5">DSM 101483</strain>
    </source>
</reference>
<evidence type="ECO:0000313" key="3">
    <source>
        <dbReference type="EMBL" id="TDT91906.1"/>
    </source>
</evidence>
<dbReference type="SUPFAM" id="SSF81606">
    <property type="entry name" value="PP2C-like"/>
    <property type="match status" value="1"/>
</dbReference>
<feature type="domain" description="PPM-type phosphatase" evidence="1">
    <location>
        <begin position="14"/>
        <end position="258"/>
    </location>
</feature>
<organism evidence="3 5">
    <name type="scientific">Pseudodesulfovibrio indicus</name>
    <dbReference type="NCBI Taxonomy" id="1716143"/>
    <lineage>
        <taxon>Bacteria</taxon>
        <taxon>Pseudomonadati</taxon>
        <taxon>Thermodesulfobacteriota</taxon>
        <taxon>Desulfovibrionia</taxon>
        <taxon>Desulfovibrionales</taxon>
        <taxon>Desulfovibrionaceae</taxon>
    </lineage>
</organism>
<reference evidence="2 4" key="1">
    <citation type="journal article" date="2016" name="Front. Microbiol.">
        <title>Genome Sequence of the Piezophilic, Mesophilic Sulfate-Reducing Bacterium Desulfovibrio indicus J2T.</title>
        <authorList>
            <person name="Cao J."/>
            <person name="Maignien L."/>
            <person name="Shao Z."/>
            <person name="Alain K."/>
            <person name="Jebbar M."/>
        </authorList>
    </citation>
    <scope>NUCLEOTIDE SEQUENCE [LARGE SCALE GENOMIC DNA]</scope>
    <source>
        <strain evidence="2 4">J2</strain>
    </source>
</reference>
<evidence type="ECO:0000313" key="5">
    <source>
        <dbReference type="Proteomes" id="UP000295506"/>
    </source>
</evidence>
<evidence type="ECO:0000259" key="1">
    <source>
        <dbReference type="PROSITE" id="PS51746"/>
    </source>
</evidence>
<dbReference type="KEGG" id="dej:AWY79_07220"/>
<proteinExistence type="predicted"/>
<dbReference type="InterPro" id="IPR001932">
    <property type="entry name" value="PPM-type_phosphatase-like_dom"/>
</dbReference>
<evidence type="ECO:0000313" key="4">
    <source>
        <dbReference type="Proteomes" id="UP000055611"/>
    </source>
</evidence>